<evidence type="ECO:0000313" key="4">
    <source>
        <dbReference type="Proteomes" id="UP000198728"/>
    </source>
</evidence>
<accession>A0A1I1KDI9</accession>
<dbReference type="AlphaFoldDB" id="A0A1I1KDI9"/>
<keyword evidence="1" id="KW-1133">Transmembrane helix</keyword>
<dbReference type="STRING" id="441112.SAMN04488094_10653"/>
<protein>
    <recommendedName>
        <fullName evidence="2">DUF7867 domain-containing protein</fullName>
    </recommendedName>
</protein>
<evidence type="ECO:0000259" key="2">
    <source>
        <dbReference type="Pfam" id="PF25269"/>
    </source>
</evidence>
<name>A0A1I1KDI9_9RHOB</name>
<keyword evidence="1" id="KW-0472">Membrane</keyword>
<dbReference type="EMBL" id="FOLG01000006">
    <property type="protein sequence ID" value="SFC55620.1"/>
    <property type="molecule type" value="Genomic_DNA"/>
</dbReference>
<organism evidence="3 4">
    <name type="scientific">Tropicimonas isoalkanivorans</name>
    <dbReference type="NCBI Taxonomy" id="441112"/>
    <lineage>
        <taxon>Bacteria</taxon>
        <taxon>Pseudomonadati</taxon>
        <taxon>Pseudomonadota</taxon>
        <taxon>Alphaproteobacteria</taxon>
        <taxon>Rhodobacterales</taxon>
        <taxon>Roseobacteraceae</taxon>
        <taxon>Tropicimonas</taxon>
    </lineage>
</organism>
<evidence type="ECO:0000313" key="3">
    <source>
        <dbReference type="EMBL" id="SFC55620.1"/>
    </source>
</evidence>
<feature type="transmembrane region" description="Helical" evidence="1">
    <location>
        <begin position="16"/>
        <end position="38"/>
    </location>
</feature>
<dbReference type="Proteomes" id="UP000198728">
    <property type="component" value="Unassembled WGS sequence"/>
</dbReference>
<keyword evidence="4" id="KW-1185">Reference proteome</keyword>
<evidence type="ECO:0000256" key="1">
    <source>
        <dbReference type="SAM" id="Phobius"/>
    </source>
</evidence>
<sequence>MVRAIASRPTFREDEAGAGTVFGLFMFVTFAVLLGLMLDGTQGWWNKTRLAAAADIGAHAGAVAMANGKTEDEIVSFAVSAVETNLPSSIFGNVIDASTDVILTHYDPVSRKFEGVGDPNAVMVRVQRSEGYKNAIPTFLLKLAGFGSLETSAVSASVFDINGACSSIDGIYSYEKLTLTSQTDVGAGFCLHSKDVVWLPQQNTFEEGSFVSMPDLDKCKNKCTDSANPGIVALELNMILPDYGEWIQDTYNAFAASTPYDVSGIAYDFFKDVTLGDQSELIAKKILKKPVAKGTVVPLTTDDFHDLSALPAGLVYLVNCNGNGKSSRLYFSDTTGQMSHAALISDCNFDFEDGARAVGSVLITMRESSSATVTAKSKVTIADPFRACDPNDRTILMSMSKVKVPANFVMSNVTLVVDDDVDIASATSKSDSSVGFSIHASGTVHVSSQHTFRVCGSGESALTPKGKIVRLVNLP</sequence>
<proteinExistence type="predicted"/>
<dbReference type="RefSeq" id="WP_093360870.1">
    <property type="nucleotide sequence ID" value="NZ_FOLG01000006.1"/>
</dbReference>
<feature type="domain" description="DUF7867" evidence="2">
    <location>
        <begin position="170"/>
        <end position="456"/>
    </location>
</feature>
<dbReference type="Pfam" id="PF25269">
    <property type="entry name" value="DUF7867"/>
    <property type="match status" value="1"/>
</dbReference>
<reference evidence="3 4" key="1">
    <citation type="submission" date="2016-10" db="EMBL/GenBank/DDBJ databases">
        <authorList>
            <person name="de Groot N.N."/>
        </authorList>
    </citation>
    <scope>NUCLEOTIDE SEQUENCE [LARGE SCALE GENOMIC DNA]</scope>
    <source>
        <strain evidence="3 4">DSM 19548</strain>
    </source>
</reference>
<keyword evidence="1" id="KW-0812">Transmembrane</keyword>
<dbReference type="OrthoDB" id="7863619at2"/>
<gene>
    <name evidence="3" type="ORF">SAMN04488094_10653</name>
</gene>
<dbReference type="InterPro" id="IPR057189">
    <property type="entry name" value="DUF7867"/>
</dbReference>